<sequence>MSLSEVLVLLIMQQKWRSVILVDADPEVSISLLNALNEARVLIASVSANAIDRYHWPEKYSLQPPFDGYVMSVHIQNADEVFGKLIRSLKRKFLFGPHRHWIIGVRGCLNLERVLHFFEEGDKIVIVSSETAVSSTFKSDSILKDFKLWSLQSFGNGSTFFRQKNLSDFLTDTGQPGEKLFDTFFTNFGGRVLRISSLGSPPIQERPLPGEWKWHGYIFRIVNILSDIFNFTYVVKEANDRLYGMLEEDGTWPGMIGELVNKTVDMGVGDLSWTMDRSIAVDLTETIFSETVTFIYRAPGFYSRTWILFQDIDFKVWISLTFSMILGCTVYCLTLYVRDTCGNEVAAKMSEEELFVKSAVRSTGTIYRALLGQSIVYHPKATSCRTLLGTWFIGALILSSLYGGSLTSTLSLHRSPRPADTLKDLVKRYPNAILALRNNSQIHSYIKKSEMWRHIWLNNIKKNVIPGKFHIQDTMVEVHRPRPEGAPIYVWIAERSMLVKQMHRYTDDPSVCDLYVAKENIINADWVLALTKNSPFLNQFNEKIKRMQRFGLLQKWHIDHWNSNQSACRPSDGRNENGGRTPISITDTQACFFVLSMGWMAGFVVLFAERSMASDRRRVRHRM</sequence>
<comment type="caution">
    <text evidence="15">The sequence shown here is derived from an EMBL/GenBank/DDBJ whole genome shotgun (WGS) entry which is preliminary data.</text>
</comment>
<evidence type="ECO:0000256" key="5">
    <source>
        <dbReference type="ARBA" id="ARBA00022692"/>
    </source>
</evidence>
<dbReference type="EMBL" id="CAXIEN010000025">
    <property type="protein sequence ID" value="CAL1266949.1"/>
    <property type="molecule type" value="Genomic_DNA"/>
</dbReference>
<dbReference type="AlphaFoldDB" id="A0AAV1Z7R3"/>
<evidence type="ECO:0000256" key="9">
    <source>
        <dbReference type="ARBA" id="ARBA00023170"/>
    </source>
</evidence>
<dbReference type="Proteomes" id="UP001497382">
    <property type="component" value="Unassembled WGS sequence"/>
</dbReference>
<dbReference type="GO" id="GO:0005886">
    <property type="term" value="C:plasma membrane"/>
    <property type="evidence" value="ECO:0007669"/>
    <property type="project" value="UniProtKB-SubCell"/>
</dbReference>
<comment type="subcellular location">
    <subcellularLocation>
        <location evidence="1">Cell membrane</location>
        <topology evidence="1">Multi-pass membrane protein</topology>
    </subcellularLocation>
</comment>
<dbReference type="SMART" id="SM00918">
    <property type="entry name" value="Lig_chan-Glu_bd"/>
    <property type="match status" value="1"/>
</dbReference>
<dbReference type="PANTHER" id="PTHR42643">
    <property type="entry name" value="IONOTROPIC RECEPTOR 20A-RELATED"/>
    <property type="match status" value="1"/>
</dbReference>
<protein>
    <recommendedName>
        <fullName evidence="14">Ionotropic glutamate receptor L-glutamate and glycine-binding domain-containing protein</fullName>
    </recommendedName>
</protein>
<gene>
    <name evidence="15" type="ORF">LARSCL_LOCUS3371</name>
</gene>
<evidence type="ECO:0000256" key="4">
    <source>
        <dbReference type="ARBA" id="ARBA00022475"/>
    </source>
</evidence>
<evidence type="ECO:0000256" key="11">
    <source>
        <dbReference type="ARBA" id="ARBA00023286"/>
    </source>
</evidence>
<evidence type="ECO:0000313" key="16">
    <source>
        <dbReference type="Proteomes" id="UP001497382"/>
    </source>
</evidence>
<dbReference type="PANTHER" id="PTHR42643:SF24">
    <property type="entry name" value="IONOTROPIC RECEPTOR 60A"/>
    <property type="match status" value="1"/>
</dbReference>
<keyword evidence="11" id="KW-1071">Ligand-gated ion channel</keyword>
<dbReference type="SUPFAM" id="SSF53850">
    <property type="entry name" value="Periplasmic binding protein-like II"/>
    <property type="match status" value="1"/>
</dbReference>
<keyword evidence="4" id="KW-1003">Cell membrane</keyword>
<evidence type="ECO:0000256" key="1">
    <source>
        <dbReference type="ARBA" id="ARBA00004651"/>
    </source>
</evidence>
<evidence type="ECO:0000256" key="10">
    <source>
        <dbReference type="ARBA" id="ARBA00023180"/>
    </source>
</evidence>
<dbReference type="GO" id="GO:0050906">
    <property type="term" value="P:detection of stimulus involved in sensory perception"/>
    <property type="evidence" value="ECO:0007669"/>
    <property type="project" value="UniProtKB-ARBA"/>
</dbReference>
<organism evidence="15 16">
    <name type="scientific">Larinioides sclopetarius</name>
    <dbReference type="NCBI Taxonomy" id="280406"/>
    <lineage>
        <taxon>Eukaryota</taxon>
        <taxon>Metazoa</taxon>
        <taxon>Ecdysozoa</taxon>
        <taxon>Arthropoda</taxon>
        <taxon>Chelicerata</taxon>
        <taxon>Arachnida</taxon>
        <taxon>Araneae</taxon>
        <taxon>Araneomorphae</taxon>
        <taxon>Entelegynae</taxon>
        <taxon>Araneoidea</taxon>
        <taxon>Araneidae</taxon>
        <taxon>Larinioides</taxon>
    </lineage>
</organism>
<dbReference type="Gene3D" id="3.40.190.10">
    <property type="entry name" value="Periplasmic binding protein-like II"/>
    <property type="match status" value="1"/>
</dbReference>
<evidence type="ECO:0000256" key="2">
    <source>
        <dbReference type="ARBA" id="ARBA00008685"/>
    </source>
</evidence>
<proteinExistence type="inferred from homology"/>
<feature type="domain" description="Ionotropic glutamate receptor L-glutamate and glycine-binding" evidence="14">
    <location>
        <begin position="202"/>
        <end position="261"/>
    </location>
</feature>
<dbReference type="GO" id="GO:0015276">
    <property type="term" value="F:ligand-gated monoatomic ion channel activity"/>
    <property type="evidence" value="ECO:0007669"/>
    <property type="project" value="InterPro"/>
</dbReference>
<evidence type="ECO:0000256" key="7">
    <source>
        <dbReference type="ARBA" id="ARBA00023065"/>
    </source>
</evidence>
<comment type="similarity">
    <text evidence="2">Belongs to the glutamate-gated ion channel (TC 1.A.10.1) family.</text>
</comment>
<evidence type="ECO:0000259" key="14">
    <source>
        <dbReference type="SMART" id="SM00918"/>
    </source>
</evidence>
<keyword evidence="16" id="KW-1185">Reference proteome</keyword>
<dbReference type="Gene3D" id="1.10.287.70">
    <property type="match status" value="1"/>
</dbReference>
<dbReference type="Pfam" id="PF10613">
    <property type="entry name" value="Lig_chan-Glu_bd"/>
    <property type="match status" value="1"/>
</dbReference>
<dbReference type="InterPro" id="IPR019594">
    <property type="entry name" value="Glu/Gly-bd"/>
</dbReference>
<dbReference type="Pfam" id="PF00060">
    <property type="entry name" value="Lig_chan"/>
    <property type="match status" value="1"/>
</dbReference>
<evidence type="ECO:0000313" key="15">
    <source>
        <dbReference type="EMBL" id="CAL1266949.1"/>
    </source>
</evidence>
<keyword evidence="9" id="KW-0675">Receptor</keyword>
<keyword evidence="7" id="KW-0406">Ion transport</keyword>
<evidence type="ECO:0000256" key="13">
    <source>
        <dbReference type="SAM" id="Phobius"/>
    </source>
</evidence>
<keyword evidence="8 13" id="KW-0472">Membrane</keyword>
<evidence type="ECO:0000256" key="8">
    <source>
        <dbReference type="ARBA" id="ARBA00023136"/>
    </source>
</evidence>
<name>A0AAV1Z7R3_9ARAC</name>
<keyword evidence="3" id="KW-0813">Transport</keyword>
<evidence type="ECO:0000256" key="3">
    <source>
        <dbReference type="ARBA" id="ARBA00022448"/>
    </source>
</evidence>
<keyword evidence="10" id="KW-0325">Glycoprotein</keyword>
<keyword evidence="5 13" id="KW-0812">Transmembrane</keyword>
<feature type="transmembrane region" description="Helical" evidence="13">
    <location>
        <begin position="592"/>
        <end position="613"/>
    </location>
</feature>
<accession>A0AAV1Z7R3</accession>
<keyword evidence="6 13" id="KW-1133">Transmembrane helix</keyword>
<evidence type="ECO:0000256" key="6">
    <source>
        <dbReference type="ARBA" id="ARBA00022989"/>
    </source>
</evidence>
<dbReference type="InterPro" id="IPR052192">
    <property type="entry name" value="Insect_Ionotropic_Sensory_Rcpt"/>
</dbReference>
<keyword evidence="12" id="KW-0407">Ion channel</keyword>
<evidence type="ECO:0000256" key="12">
    <source>
        <dbReference type="ARBA" id="ARBA00023303"/>
    </source>
</evidence>
<dbReference type="InterPro" id="IPR001320">
    <property type="entry name" value="Iontro_rcpt_C"/>
</dbReference>
<reference evidence="15 16" key="1">
    <citation type="submission" date="2024-04" db="EMBL/GenBank/DDBJ databases">
        <authorList>
            <person name="Rising A."/>
            <person name="Reimegard J."/>
            <person name="Sonavane S."/>
            <person name="Akerstrom W."/>
            <person name="Nylinder S."/>
            <person name="Hedman E."/>
            <person name="Kallberg Y."/>
        </authorList>
    </citation>
    <scope>NUCLEOTIDE SEQUENCE [LARGE SCALE GENOMIC DNA]</scope>
</reference>